<evidence type="ECO:0000313" key="2">
    <source>
        <dbReference type="Proteomes" id="UP001589870"/>
    </source>
</evidence>
<evidence type="ECO:0000313" key="1">
    <source>
        <dbReference type="EMBL" id="MFC0861848.1"/>
    </source>
</evidence>
<organism evidence="1 2">
    <name type="scientific">Sphaerimonospora cavernae</name>
    <dbReference type="NCBI Taxonomy" id="1740611"/>
    <lineage>
        <taxon>Bacteria</taxon>
        <taxon>Bacillati</taxon>
        <taxon>Actinomycetota</taxon>
        <taxon>Actinomycetes</taxon>
        <taxon>Streptosporangiales</taxon>
        <taxon>Streptosporangiaceae</taxon>
        <taxon>Sphaerimonospora</taxon>
    </lineage>
</organism>
<accession>A0ABV6U054</accession>
<protein>
    <submittedName>
        <fullName evidence="1">Uncharacterized protein</fullName>
    </submittedName>
</protein>
<dbReference type="Proteomes" id="UP001589870">
    <property type="component" value="Unassembled WGS sequence"/>
</dbReference>
<dbReference type="RefSeq" id="WP_394300066.1">
    <property type="nucleotide sequence ID" value="NZ_JBHMQT010000006.1"/>
</dbReference>
<dbReference type="EMBL" id="JBHMQT010000006">
    <property type="protein sequence ID" value="MFC0861848.1"/>
    <property type="molecule type" value="Genomic_DNA"/>
</dbReference>
<sequence length="50" mass="5380">MAVLGASEDTEGDYCGELRRQWRVTVPALTLPAMGNICLFYLAPPTVPGV</sequence>
<name>A0ABV6U054_9ACTN</name>
<proteinExistence type="predicted"/>
<gene>
    <name evidence="1" type="ORF">ACFHYQ_06000</name>
</gene>
<reference evidence="1 2" key="1">
    <citation type="submission" date="2024-09" db="EMBL/GenBank/DDBJ databases">
        <authorList>
            <person name="Sun Q."/>
            <person name="Mori K."/>
        </authorList>
    </citation>
    <scope>NUCLEOTIDE SEQUENCE [LARGE SCALE GENOMIC DNA]</scope>
    <source>
        <strain evidence="1 2">TBRC 1851</strain>
    </source>
</reference>
<comment type="caution">
    <text evidence="1">The sequence shown here is derived from an EMBL/GenBank/DDBJ whole genome shotgun (WGS) entry which is preliminary data.</text>
</comment>
<keyword evidence="2" id="KW-1185">Reference proteome</keyword>